<evidence type="ECO:0000256" key="6">
    <source>
        <dbReference type="ARBA" id="ARBA00023136"/>
    </source>
</evidence>
<dbReference type="Pfam" id="PF13440">
    <property type="entry name" value="Polysacc_synt_3"/>
    <property type="match status" value="1"/>
</dbReference>
<dbReference type="OrthoDB" id="9770347at2"/>
<evidence type="ECO:0000256" key="2">
    <source>
        <dbReference type="ARBA" id="ARBA00007430"/>
    </source>
</evidence>
<evidence type="ECO:0000256" key="5">
    <source>
        <dbReference type="ARBA" id="ARBA00022989"/>
    </source>
</evidence>
<keyword evidence="4 7" id="KW-0812">Transmembrane</keyword>
<dbReference type="PANTHER" id="PTHR30250">
    <property type="entry name" value="PST FAMILY PREDICTED COLANIC ACID TRANSPORTER"/>
    <property type="match status" value="1"/>
</dbReference>
<evidence type="ECO:0000256" key="3">
    <source>
        <dbReference type="ARBA" id="ARBA00022475"/>
    </source>
</evidence>
<evidence type="ECO:0000256" key="7">
    <source>
        <dbReference type="SAM" id="Phobius"/>
    </source>
</evidence>
<feature type="transmembrane region" description="Helical" evidence="7">
    <location>
        <begin position="111"/>
        <end position="130"/>
    </location>
</feature>
<comment type="similarity">
    <text evidence="2">Belongs to the polysaccharide synthase family.</text>
</comment>
<keyword evidence="9" id="KW-1185">Reference proteome</keyword>
<feature type="transmembrane region" description="Helical" evidence="7">
    <location>
        <begin position="213"/>
        <end position="233"/>
    </location>
</feature>
<protein>
    <submittedName>
        <fullName evidence="8">Polysaccharide transporter, PST family</fullName>
    </submittedName>
</protein>
<evidence type="ECO:0000256" key="4">
    <source>
        <dbReference type="ARBA" id="ARBA00022692"/>
    </source>
</evidence>
<feature type="transmembrane region" description="Helical" evidence="7">
    <location>
        <begin position="183"/>
        <end position="201"/>
    </location>
</feature>
<dbReference type="EMBL" id="FORP01000003">
    <property type="protein sequence ID" value="SFJ17669.1"/>
    <property type="molecule type" value="Genomic_DNA"/>
</dbReference>
<evidence type="ECO:0000313" key="8">
    <source>
        <dbReference type="EMBL" id="SFJ17669.1"/>
    </source>
</evidence>
<feature type="transmembrane region" description="Helical" evidence="7">
    <location>
        <begin position="322"/>
        <end position="343"/>
    </location>
</feature>
<dbReference type="InterPro" id="IPR050833">
    <property type="entry name" value="Poly_Biosynth_Transport"/>
</dbReference>
<gene>
    <name evidence="8" type="ORF">SAMN05421835_103315</name>
</gene>
<feature type="transmembrane region" description="Helical" evidence="7">
    <location>
        <begin position="447"/>
        <end position="467"/>
    </location>
</feature>
<name>A0A1I3P8B1_9PSEU</name>
<keyword evidence="5 7" id="KW-1133">Transmembrane helix</keyword>
<dbReference type="Proteomes" id="UP000199025">
    <property type="component" value="Unassembled WGS sequence"/>
</dbReference>
<dbReference type="PANTHER" id="PTHR30250:SF10">
    <property type="entry name" value="LIPOPOLYSACCHARIDE BIOSYNTHESIS PROTEIN WZXC"/>
    <property type="match status" value="1"/>
</dbReference>
<dbReference type="STRING" id="115433.SAMN05421835_103315"/>
<feature type="transmembrane region" description="Helical" evidence="7">
    <location>
        <begin position="350"/>
        <end position="375"/>
    </location>
</feature>
<feature type="transmembrane region" description="Helical" evidence="7">
    <location>
        <begin position="295"/>
        <end position="316"/>
    </location>
</feature>
<feature type="transmembrane region" description="Helical" evidence="7">
    <location>
        <begin position="420"/>
        <end position="441"/>
    </location>
</feature>
<organism evidence="8 9">
    <name type="scientific">Amycolatopsis sacchari</name>
    <dbReference type="NCBI Taxonomy" id="115433"/>
    <lineage>
        <taxon>Bacteria</taxon>
        <taxon>Bacillati</taxon>
        <taxon>Actinomycetota</taxon>
        <taxon>Actinomycetes</taxon>
        <taxon>Pseudonocardiales</taxon>
        <taxon>Pseudonocardiaceae</taxon>
        <taxon>Amycolatopsis</taxon>
    </lineage>
</organism>
<feature type="transmembrane region" description="Helical" evidence="7">
    <location>
        <begin position="245"/>
        <end position="268"/>
    </location>
</feature>
<comment type="subcellular location">
    <subcellularLocation>
        <location evidence="1">Cell membrane</location>
        <topology evidence="1">Multi-pass membrane protein</topology>
    </subcellularLocation>
</comment>
<proteinExistence type="inferred from homology"/>
<feature type="transmembrane region" description="Helical" evidence="7">
    <location>
        <begin position="21"/>
        <end position="43"/>
    </location>
</feature>
<reference evidence="8 9" key="1">
    <citation type="submission" date="2016-10" db="EMBL/GenBank/DDBJ databases">
        <authorList>
            <person name="de Groot N.N."/>
        </authorList>
    </citation>
    <scope>NUCLEOTIDE SEQUENCE [LARGE SCALE GENOMIC DNA]</scope>
    <source>
        <strain evidence="8 9">DSM 44468</strain>
    </source>
</reference>
<keyword evidence="3" id="KW-1003">Cell membrane</keyword>
<dbReference type="AlphaFoldDB" id="A0A1I3P8B1"/>
<evidence type="ECO:0000313" key="9">
    <source>
        <dbReference type="Proteomes" id="UP000199025"/>
    </source>
</evidence>
<dbReference type="GO" id="GO:0005886">
    <property type="term" value="C:plasma membrane"/>
    <property type="evidence" value="ECO:0007669"/>
    <property type="project" value="UniProtKB-SubCell"/>
</dbReference>
<accession>A0A1I3P8B1</accession>
<keyword evidence="6 7" id="KW-0472">Membrane</keyword>
<dbReference type="RefSeq" id="WP_091505128.1">
    <property type="nucleotide sequence ID" value="NZ_FORP01000003.1"/>
</dbReference>
<feature type="transmembrane region" description="Helical" evidence="7">
    <location>
        <begin position="49"/>
        <end position="73"/>
    </location>
</feature>
<feature type="transmembrane region" description="Helical" evidence="7">
    <location>
        <begin position="85"/>
        <end position="105"/>
    </location>
</feature>
<feature type="transmembrane region" description="Helical" evidence="7">
    <location>
        <begin position="387"/>
        <end position="408"/>
    </location>
</feature>
<evidence type="ECO:0000256" key="1">
    <source>
        <dbReference type="ARBA" id="ARBA00004651"/>
    </source>
</evidence>
<sequence length="475" mass="49669">MAHRAVQETRGPVRKALSFSALNTVLAKLGSFLTGVVLARLLVPEDFGVFAVALVVLTAVLSMNELGVSLALVRWPGDPRRIAPTVTTISIGSSVLLYAVCWFGAPAFAEALGAPAATGLVRLLCVTVLIDGVTAAPAQLVNREFRQGVRLLSDVANLVVTTGVTVSLAATGHGAWSLGWGQLAGNVLSALVLCRLASMWPRPGFDRRQAAELLRFGLPLAGASALVFAMLNVDYVVTGRVLGAVALGLYLQAFNLASWPVNVFSAIVRRVSLAAFARVQDDPVRRQETLARMTTLLAVPTLFVCLVLGLLALPLITTVYGGAWAAAAAALQFLAVLGAVRVFCELCYDFLVALGLSRLTLWLQGLWLVALVVALPVGAVTGDIRGVAVAHAAVAVFVVLPAYLFALVRTGVSLRALGSALAKPAAGAVVAAMVVVGLRLALPPSPLLLVLAGVLGALAYLPFVWPLRAEFRRLG</sequence>
<feature type="transmembrane region" description="Helical" evidence="7">
    <location>
        <begin position="151"/>
        <end position="171"/>
    </location>
</feature>